<dbReference type="EMBL" id="FIZP01000001">
    <property type="protein sequence ID" value="CZE45857.1"/>
    <property type="molecule type" value="Genomic_DNA"/>
</dbReference>
<evidence type="ECO:0000313" key="3">
    <source>
        <dbReference type="EMBL" id="CZE45857.1"/>
    </source>
</evidence>
<accession>A0A128EBK8</accession>
<keyword evidence="1" id="KW-1133">Transmembrane helix</keyword>
<dbReference type="RefSeq" id="WP_075539838.1">
    <property type="nucleotide sequence ID" value="NZ_CP053844.1"/>
</dbReference>
<organism evidence="3 4">
    <name type="scientific">Campylobacter geochelonis</name>
    <dbReference type="NCBI Taxonomy" id="1780362"/>
    <lineage>
        <taxon>Bacteria</taxon>
        <taxon>Pseudomonadati</taxon>
        <taxon>Campylobacterota</taxon>
        <taxon>Epsilonproteobacteria</taxon>
        <taxon>Campylobacterales</taxon>
        <taxon>Campylobacteraceae</taxon>
        <taxon>Campylobacter</taxon>
    </lineage>
</organism>
<evidence type="ECO:0000256" key="2">
    <source>
        <dbReference type="SAM" id="SignalP"/>
    </source>
</evidence>
<feature type="chain" id="PRO_5007281445" evidence="2">
    <location>
        <begin position="19"/>
        <end position="304"/>
    </location>
</feature>
<sequence length="304" mass="34917">MKKVILIFILVISYLNSATLMNQEVYDNGSSVDIKLLFDSAFNGKIYRSQDDSNLVITLDKTTSNEKFINQLNSKIVSEFSIQNKNDSVEIIVKGSKDLKAEAIPSSDKLSLTIKFTDSSISSIDTTPKEQTQASKEVGGNLSLVFGVVVLFILAVLLFFVVRKFKKPKDDFELSIFDEKFENRQNELENDEKNLDDGLDEFSKLDNLSEENFEANSSTKTAQQDRFRQETLEQDPEYDEIKIVYKDKISDEKDVILLDHNGQKYITFLSKDNQIPQDIFDAMMKDRDKFEQFLEICKKQNNQI</sequence>
<keyword evidence="1" id="KW-0472">Membrane</keyword>
<gene>
    <name evidence="3" type="ORF">ERS672216_00069</name>
</gene>
<dbReference type="AlphaFoldDB" id="A0A128EBK8"/>
<reference evidence="3 4" key="1">
    <citation type="submission" date="2016-02" db="EMBL/GenBank/DDBJ databases">
        <authorList>
            <consortium name="Pathogen Informatics"/>
        </authorList>
    </citation>
    <scope>NUCLEOTIDE SEQUENCE [LARGE SCALE GENOMIC DNA]</scope>
    <source>
        <strain evidence="3 4">RC20</strain>
    </source>
</reference>
<protein>
    <submittedName>
        <fullName evidence="3">Transmembrane protein</fullName>
    </submittedName>
</protein>
<keyword evidence="4" id="KW-1185">Reference proteome</keyword>
<keyword evidence="1 3" id="KW-0812">Transmembrane</keyword>
<dbReference type="Proteomes" id="UP000069632">
    <property type="component" value="Unassembled WGS sequence"/>
</dbReference>
<dbReference type="OrthoDB" id="5363752at2"/>
<name>A0A128EBK8_9BACT</name>
<keyword evidence="2" id="KW-0732">Signal</keyword>
<proteinExistence type="predicted"/>
<feature type="signal peptide" evidence="2">
    <location>
        <begin position="1"/>
        <end position="18"/>
    </location>
</feature>
<feature type="transmembrane region" description="Helical" evidence="1">
    <location>
        <begin position="142"/>
        <end position="162"/>
    </location>
</feature>
<evidence type="ECO:0000313" key="4">
    <source>
        <dbReference type="Proteomes" id="UP000069632"/>
    </source>
</evidence>
<evidence type="ECO:0000256" key="1">
    <source>
        <dbReference type="SAM" id="Phobius"/>
    </source>
</evidence>